<accession>A0ABU5DAS9</accession>
<reference evidence="1 2" key="1">
    <citation type="submission" date="2023-11" db="EMBL/GenBank/DDBJ databases">
        <title>Paucibacter sp. nov., isolated from fresh soil in Korea.</title>
        <authorList>
            <person name="Le N.T.T."/>
        </authorList>
    </citation>
    <scope>NUCLEOTIDE SEQUENCE [LARGE SCALE GENOMIC DNA]</scope>
    <source>
        <strain evidence="1 2">R3-3</strain>
    </source>
</reference>
<dbReference type="EMBL" id="JAXCLA010000001">
    <property type="protein sequence ID" value="MDY0743350.1"/>
    <property type="molecule type" value="Genomic_DNA"/>
</dbReference>
<evidence type="ECO:0008006" key="3">
    <source>
        <dbReference type="Google" id="ProtNLM"/>
    </source>
</evidence>
<sequence length="155" mass="17304">MVLLALAALGLSQASEAWTLDSRRAKEQQLLRIGQAYAHAITRYRDMSPGSVKQLPNDLGELLLDKRFVGMVRHLRELYADPVNHDAPWVAIRDDDGRIKGVRSASDETPLTTRSIPVGRQVLSSATHYSDWQFLADPPDAQQPPSTPSRSRLVY</sequence>
<dbReference type="RefSeq" id="WP_320421223.1">
    <property type="nucleotide sequence ID" value="NZ_JAXCLA010000001.1"/>
</dbReference>
<proteinExistence type="predicted"/>
<organism evidence="1 2">
    <name type="scientific">Roseateles agri</name>
    <dbReference type="NCBI Taxonomy" id="3098619"/>
    <lineage>
        <taxon>Bacteria</taxon>
        <taxon>Pseudomonadati</taxon>
        <taxon>Pseudomonadota</taxon>
        <taxon>Betaproteobacteria</taxon>
        <taxon>Burkholderiales</taxon>
        <taxon>Sphaerotilaceae</taxon>
        <taxon>Roseateles</taxon>
    </lineage>
</organism>
<gene>
    <name evidence="1" type="ORF">SNE35_02475</name>
</gene>
<name>A0ABU5DAS9_9BURK</name>
<evidence type="ECO:0000313" key="1">
    <source>
        <dbReference type="EMBL" id="MDY0743350.1"/>
    </source>
</evidence>
<protein>
    <recommendedName>
        <fullName evidence="3">Type II secretion system protein</fullName>
    </recommendedName>
</protein>
<dbReference type="Proteomes" id="UP001285263">
    <property type="component" value="Unassembled WGS sequence"/>
</dbReference>
<keyword evidence="2" id="KW-1185">Reference proteome</keyword>
<evidence type="ECO:0000313" key="2">
    <source>
        <dbReference type="Proteomes" id="UP001285263"/>
    </source>
</evidence>
<comment type="caution">
    <text evidence="1">The sequence shown here is derived from an EMBL/GenBank/DDBJ whole genome shotgun (WGS) entry which is preliminary data.</text>
</comment>